<dbReference type="InterPro" id="IPR045206">
    <property type="entry name" value="Maestro_heat-like_prot"/>
</dbReference>
<name>A0A3Q0IV02_DIACI</name>
<dbReference type="PaxDb" id="121845-A0A3Q0IV02"/>
<dbReference type="AlphaFoldDB" id="A0A3Q0IV02"/>
<dbReference type="InterPro" id="IPR055406">
    <property type="entry name" value="HEAT_Maestro"/>
</dbReference>
<dbReference type="PANTHER" id="PTHR23120">
    <property type="entry name" value="MAESTRO-RELATED HEAT DOMAIN-CONTAINING"/>
    <property type="match status" value="1"/>
</dbReference>
<dbReference type="GO" id="GO:0005737">
    <property type="term" value="C:cytoplasm"/>
    <property type="evidence" value="ECO:0007669"/>
    <property type="project" value="TreeGrafter"/>
</dbReference>
<reference evidence="3" key="1">
    <citation type="submission" date="2025-08" db="UniProtKB">
        <authorList>
            <consortium name="RefSeq"/>
        </authorList>
    </citation>
    <scope>IDENTIFICATION</scope>
</reference>
<dbReference type="InterPro" id="IPR011989">
    <property type="entry name" value="ARM-like"/>
</dbReference>
<accession>A0A3Q0IV02</accession>
<dbReference type="GeneID" id="103507964"/>
<sequence length="250" mass="27549">MLRVVALRTQPLCSKGADSLEECKKLEFNNKVEVLVPCISHLFKHVCTSQDASCVAKIVTNVNSHACKTESQKVLVASVRAALISHGSTLDPVLLDSVIDSVLDDLSEASHPVLVCSYRALASFAYLDHQQVGRHKDAVLDALMRGIEKYDPEYQEVALEAMTGLGLLLPQLPHNSLAPIIIPLSITLKPFFEKEMVTLRCKALQVFGQLTTFHISSEKESLREQLLGNLVCFLMYINETNSEVSNSGNK</sequence>
<organism evidence="2 3">
    <name type="scientific">Diaphorina citri</name>
    <name type="common">Asian citrus psyllid</name>
    <dbReference type="NCBI Taxonomy" id="121845"/>
    <lineage>
        <taxon>Eukaryota</taxon>
        <taxon>Metazoa</taxon>
        <taxon>Ecdysozoa</taxon>
        <taxon>Arthropoda</taxon>
        <taxon>Hexapoda</taxon>
        <taxon>Insecta</taxon>
        <taxon>Pterygota</taxon>
        <taxon>Neoptera</taxon>
        <taxon>Paraneoptera</taxon>
        <taxon>Hemiptera</taxon>
        <taxon>Sternorrhyncha</taxon>
        <taxon>Psylloidea</taxon>
        <taxon>Psyllidae</taxon>
        <taxon>Diaphorininae</taxon>
        <taxon>Diaphorina</taxon>
    </lineage>
</organism>
<keyword evidence="2" id="KW-1185">Reference proteome</keyword>
<dbReference type="Gene3D" id="1.25.10.10">
    <property type="entry name" value="Leucine-rich Repeat Variant"/>
    <property type="match status" value="1"/>
</dbReference>
<evidence type="ECO:0000313" key="3">
    <source>
        <dbReference type="RefSeq" id="XP_026678488.1"/>
    </source>
</evidence>
<evidence type="ECO:0000313" key="2">
    <source>
        <dbReference type="Proteomes" id="UP000079169"/>
    </source>
</evidence>
<protein>
    <submittedName>
        <fullName evidence="3">Maestro heat-like repeat-containing protein family member 1</fullName>
    </submittedName>
</protein>
<dbReference type="Proteomes" id="UP000079169">
    <property type="component" value="Unplaced"/>
</dbReference>
<dbReference type="SUPFAM" id="SSF48371">
    <property type="entry name" value="ARM repeat"/>
    <property type="match status" value="1"/>
</dbReference>
<dbReference type="RefSeq" id="XP_026678488.1">
    <property type="nucleotide sequence ID" value="XM_026822687.1"/>
</dbReference>
<feature type="domain" description="Maestro/Maestro-like HEAT-repeats" evidence="1">
    <location>
        <begin position="101"/>
        <end position="246"/>
    </location>
</feature>
<dbReference type="PANTHER" id="PTHR23120:SF0">
    <property type="entry name" value="MAESTRO HEAT-LIKE REPEAT FAMILY MEMBER 1"/>
    <property type="match status" value="1"/>
</dbReference>
<dbReference type="KEGG" id="dci:103507964"/>
<dbReference type="Pfam" id="PF23227">
    <property type="entry name" value="HEAT_MROH2B_C"/>
    <property type="match status" value="1"/>
</dbReference>
<dbReference type="InterPro" id="IPR016024">
    <property type="entry name" value="ARM-type_fold"/>
</dbReference>
<proteinExistence type="predicted"/>
<evidence type="ECO:0000259" key="1">
    <source>
        <dbReference type="Pfam" id="PF23227"/>
    </source>
</evidence>
<gene>
    <name evidence="3" type="primary">LOC103507964</name>
</gene>